<comment type="similarity">
    <text evidence="2">Belongs to the mab-21 family.</text>
</comment>
<evidence type="ECO:0000313" key="7">
    <source>
        <dbReference type="RefSeq" id="XP_031574404.1"/>
    </source>
</evidence>
<evidence type="ECO:0000256" key="2">
    <source>
        <dbReference type="ARBA" id="ARBA00008307"/>
    </source>
</evidence>
<dbReference type="InParanoid" id="A0A6P8J465"/>
<gene>
    <name evidence="7" type="primary">LOC116308158</name>
</gene>
<dbReference type="OrthoDB" id="5951559at2759"/>
<evidence type="ECO:0000256" key="1">
    <source>
        <dbReference type="ARBA" id="ARBA00001946"/>
    </source>
</evidence>
<reference evidence="7" key="1">
    <citation type="submission" date="2025-08" db="UniProtKB">
        <authorList>
            <consortium name="RefSeq"/>
        </authorList>
    </citation>
    <scope>IDENTIFICATION</scope>
    <source>
        <tissue evidence="7">Tentacle</tissue>
    </source>
</reference>
<dbReference type="PANTHER" id="PTHR10656">
    <property type="entry name" value="CELL FATE DETERMINING PROTEIN MAB21-RELATED"/>
    <property type="match status" value="1"/>
</dbReference>
<feature type="domain" description="Mab-21-like HhH/H2TH-like" evidence="5">
    <location>
        <begin position="270"/>
        <end position="360"/>
    </location>
</feature>
<dbReference type="Pfam" id="PF03281">
    <property type="entry name" value="Mab-21"/>
    <property type="match status" value="1"/>
</dbReference>
<name>A0A6P8J465_ACTTE</name>
<comment type="cofactor">
    <cofactor evidence="1">
        <name>Mg(2+)</name>
        <dbReference type="ChEBI" id="CHEBI:18420"/>
    </cofactor>
</comment>
<dbReference type="InterPro" id="IPR046906">
    <property type="entry name" value="Mab-21_HhH/H2TH-like"/>
</dbReference>
<keyword evidence="3" id="KW-0067">ATP-binding</keyword>
<accession>A0A6P8J465</accession>
<dbReference type="KEGG" id="aten:116308158"/>
<evidence type="ECO:0000313" key="6">
    <source>
        <dbReference type="Proteomes" id="UP000515163"/>
    </source>
</evidence>
<protein>
    <submittedName>
        <fullName evidence="7">Uncharacterized protein LOC116308158</fullName>
    </submittedName>
</protein>
<dbReference type="Gene3D" id="1.10.1410.40">
    <property type="match status" value="1"/>
</dbReference>
<dbReference type="InterPro" id="IPR024810">
    <property type="entry name" value="MAB21L/cGLR"/>
</dbReference>
<dbReference type="GO" id="GO:0016779">
    <property type="term" value="F:nucleotidyltransferase activity"/>
    <property type="evidence" value="ECO:0007669"/>
    <property type="project" value="UniProtKB-ARBA"/>
</dbReference>
<dbReference type="GeneID" id="116308158"/>
<evidence type="ECO:0000256" key="3">
    <source>
        <dbReference type="ARBA" id="ARBA00022840"/>
    </source>
</evidence>
<dbReference type="GO" id="GO:0005524">
    <property type="term" value="F:ATP binding"/>
    <property type="evidence" value="ECO:0007669"/>
    <property type="project" value="UniProtKB-KW"/>
</dbReference>
<evidence type="ECO:0000259" key="5">
    <source>
        <dbReference type="Pfam" id="PF20266"/>
    </source>
</evidence>
<feature type="domain" description="Mab-21-like nucleotidyltransferase" evidence="4">
    <location>
        <begin position="176"/>
        <end position="262"/>
    </location>
</feature>
<evidence type="ECO:0000259" key="4">
    <source>
        <dbReference type="Pfam" id="PF03281"/>
    </source>
</evidence>
<dbReference type="Proteomes" id="UP000515163">
    <property type="component" value="Unplaced"/>
</dbReference>
<keyword evidence="6" id="KW-1185">Reference proteome</keyword>
<dbReference type="InterPro" id="IPR046903">
    <property type="entry name" value="Mab-21-like_nuc_Trfase"/>
</dbReference>
<organism evidence="6 7">
    <name type="scientific">Actinia tenebrosa</name>
    <name type="common">Australian red waratah sea anemone</name>
    <dbReference type="NCBI Taxonomy" id="6105"/>
    <lineage>
        <taxon>Eukaryota</taxon>
        <taxon>Metazoa</taxon>
        <taxon>Cnidaria</taxon>
        <taxon>Anthozoa</taxon>
        <taxon>Hexacorallia</taxon>
        <taxon>Actiniaria</taxon>
        <taxon>Actiniidae</taxon>
        <taxon>Actinia</taxon>
    </lineage>
</organism>
<dbReference type="RefSeq" id="XP_031574404.1">
    <property type="nucleotide sequence ID" value="XM_031718544.1"/>
</dbReference>
<proteinExistence type="inferred from homology"/>
<keyword evidence="3" id="KW-0547">Nucleotide-binding</keyword>
<dbReference type="SMART" id="SM01265">
    <property type="entry name" value="Mab-21"/>
    <property type="match status" value="1"/>
</dbReference>
<dbReference type="Pfam" id="PF20266">
    <property type="entry name" value="Mab-21_C"/>
    <property type="match status" value="1"/>
</dbReference>
<sequence length="625" mass="71817">MAISTVNVLQKLRSLINEAILPEDLQSTPWNDFVFEILSHEMATRRLRMNTVIVWECYARKWRELLPDLKASQSWPVYSGSYTEGMPNAGDLDTMLIASWVVVYEYTGKMVDNVKQLPFVTTSDCHPGFIQIIVPHATRKVYDFKDYQIRKIGRHFYLRSDGFLRTMQGWGTTGSNYEVHGPAFTLSATEATSYDIIHAIRCTHWPAFAQDIFNRTKMPADLVEKLKSSSLYAVATGHALSKDADVQWRLSFSEAENHLVKNWNETQFYCYFLLKNFKMIHLKNPDILCSYFMKTVIFWMSEVLPQEWWNPSRLIKSFCTSLFILQSMFRNHCLPNYFIPQNNMIDHKKRNDCLALADTLHSILSSGRMKVIIAELLCEEQLEIVYQVVNNVPTHIPVRSCRNLCTIVRQYCQSTVSFSEALLVNEATILSSLTVMMTVWNKTQCKAMEAILTKLPELVSPDMVNVFHVMITRQIADSYHSLSTRDSKKRAEHLYKESLTLVYPCGFDDEGLSGTVQLALFYYLEGNTSQALTVLRDIIPVIVKAVKMNSVRRYIFISFSLCMKERFARDEFLYKEVSSSKGDSRSMPYICGFNPRNYERGYSRFTGFPARQVLTAAVLGTANGG</sequence>
<dbReference type="PANTHER" id="PTHR10656:SF69">
    <property type="entry name" value="MAB-21-LIKE HHH_H2TH-LIKE DOMAIN-CONTAINING PROTEIN"/>
    <property type="match status" value="1"/>
</dbReference>
<dbReference type="AlphaFoldDB" id="A0A6P8J465"/>